<dbReference type="PROSITE" id="PS00552">
    <property type="entry name" value="HTH_MERR_1"/>
    <property type="match status" value="1"/>
</dbReference>
<dbReference type="InterPro" id="IPR009061">
    <property type="entry name" value="DNA-bd_dom_put_sf"/>
</dbReference>
<dbReference type="InterPro" id="IPR047057">
    <property type="entry name" value="MerR_fam"/>
</dbReference>
<dbReference type="PROSITE" id="PS50937">
    <property type="entry name" value="HTH_MERR_2"/>
    <property type="match status" value="1"/>
</dbReference>
<evidence type="ECO:0000313" key="3">
    <source>
        <dbReference type="EMBL" id="GAA0937034.1"/>
    </source>
</evidence>
<accession>A0ABN1Q302</accession>
<dbReference type="SUPFAM" id="SSF46955">
    <property type="entry name" value="Putative DNA-binding domain"/>
    <property type="match status" value="1"/>
</dbReference>
<feature type="domain" description="HTH merR-type" evidence="2">
    <location>
        <begin position="1"/>
        <end position="68"/>
    </location>
</feature>
<dbReference type="Gene3D" id="1.10.1660.10">
    <property type="match status" value="1"/>
</dbReference>
<dbReference type="SMART" id="SM00422">
    <property type="entry name" value="HTH_MERR"/>
    <property type="match status" value="1"/>
</dbReference>
<dbReference type="Proteomes" id="UP001501578">
    <property type="component" value="Unassembled WGS sequence"/>
</dbReference>
<dbReference type="EMBL" id="BAAAHQ010000023">
    <property type="protein sequence ID" value="GAA0937034.1"/>
    <property type="molecule type" value="Genomic_DNA"/>
</dbReference>
<keyword evidence="4" id="KW-1185">Reference proteome</keyword>
<dbReference type="PANTHER" id="PTHR30204:SF97">
    <property type="entry name" value="MERR FAMILY REGULATORY PROTEIN"/>
    <property type="match status" value="1"/>
</dbReference>
<protein>
    <recommendedName>
        <fullName evidence="2">HTH merR-type domain-containing protein</fullName>
    </recommendedName>
</protein>
<proteinExistence type="predicted"/>
<organism evidence="3 4">
    <name type="scientific">Nonomuraea longicatena</name>
    <dbReference type="NCBI Taxonomy" id="83682"/>
    <lineage>
        <taxon>Bacteria</taxon>
        <taxon>Bacillati</taxon>
        <taxon>Actinomycetota</taxon>
        <taxon>Actinomycetes</taxon>
        <taxon>Streptosporangiales</taxon>
        <taxon>Streptosporangiaceae</taxon>
        <taxon>Nonomuraea</taxon>
    </lineage>
</organism>
<gene>
    <name evidence="3" type="ORF">GCM10009560_46120</name>
</gene>
<comment type="caution">
    <text evidence="3">The sequence shown here is derived from an EMBL/GenBank/DDBJ whole genome shotgun (WGS) entry which is preliminary data.</text>
</comment>
<dbReference type="RefSeq" id="WP_343952030.1">
    <property type="nucleotide sequence ID" value="NZ_BAAAHQ010000023.1"/>
</dbReference>
<evidence type="ECO:0000256" key="1">
    <source>
        <dbReference type="ARBA" id="ARBA00023125"/>
    </source>
</evidence>
<dbReference type="PANTHER" id="PTHR30204">
    <property type="entry name" value="REDOX-CYCLING DRUG-SENSING TRANSCRIPTIONAL ACTIVATOR SOXR"/>
    <property type="match status" value="1"/>
</dbReference>
<evidence type="ECO:0000259" key="2">
    <source>
        <dbReference type="PROSITE" id="PS50937"/>
    </source>
</evidence>
<evidence type="ECO:0000313" key="4">
    <source>
        <dbReference type="Proteomes" id="UP001501578"/>
    </source>
</evidence>
<dbReference type="Pfam" id="PF13411">
    <property type="entry name" value="MerR_1"/>
    <property type="match status" value="1"/>
</dbReference>
<dbReference type="PRINTS" id="PR00040">
    <property type="entry name" value="HTHMERR"/>
</dbReference>
<name>A0ABN1Q302_9ACTN</name>
<reference evidence="3 4" key="1">
    <citation type="journal article" date="2019" name="Int. J. Syst. Evol. Microbiol.">
        <title>The Global Catalogue of Microorganisms (GCM) 10K type strain sequencing project: providing services to taxonomists for standard genome sequencing and annotation.</title>
        <authorList>
            <consortium name="The Broad Institute Genomics Platform"/>
            <consortium name="The Broad Institute Genome Sequencing Center for Infectious Disease"/>
            <person name="Wu L."/>
            <person name="Ma J."/>
        </authorList>
    </citation>
    <scope>NUCLEOTIDE SEQUENCE [LARGE SCALE GENOMIC DNA]</scope>
    <source>
        <strain evidence="3 4">JCM 11136</strain>
    </source>
</reference>
<keyword evidence="1" id="KW-0238">DNA-binding</keyword>
<sequence>MRIGELSRLTGVSVRSLRYYEEQGLLQPTRRPSGYREYEKDDADTVRGIRLMLAAGLSTTTIREMLPCMIDDGERLLPGCGGMLPDLFRERERLSAAAEELLAARDRLDALIGDTARFDVEPEAAAQV</sequence>
<dbReference type="InterPro" id="IPR000551">
    <property type="entry name" value="MerR-type_HTH_dom"/>
</dbReference>